<accession>A0AAQ3Q6B3</accession>
<feature type="compositionally biased region" description="Basic and acidic residues" evidence="1">
    <location>
        <begin position="59"/>
        <end position="76"/>
    </location>
</feature>
<evidence type="ECO:0000256" key="1">
    <source>
        <dbReference type="SAM" id="MobiDB-lite"/>
    </source>
</evidence>
<feature type="domain" description="Reverse transcriptase" evidence="2">
    <location>
        <begin position="664"/>
        <end position="765"/>
    </location>
</feature>
<evidence type="ECO:0000313" key="4">
    <source>
        <dbReference type="Proteomes" id="UP001327560"/>
    </source>
</evidence>
<feature type="region of interest" description="Disordered" evidence="1">
    <location>
        <begin position="1"/>
        <end position="111"/>
    </location>
</feature>
<keyword evidence="4" id="KW-1185">Reference proteome</keyword>
<dbReference type="EMBL" id="CP136892">
    <property type="protein sequence ID" value="WOL00516.1"/>
    <property type="molecule type" value="Genomic_DNA"/>
</dbReference>
<dbReference type="InterPro" id="IPR052343">
    <property type="entry name" value="Retrotransposon-Effector_Assoc"/>
</dbReference>
<dbReference type="Proteomes" id="UP001327560">
    <property type="component" value="Chromosome 3"/>
</dbReference>
<gene>
    <name evidence="3" type="ORF">Cni_G09229</name>
</gene>
<sequence length="881" mass="100023">MLVKDDVGDNGDPGPSGKKPSDPSFTTQVWIPIPKKPPDLKSSSSAGGSSQDGQISPRGGKEAAAKKNGDSLDGRKGIKIPSSGPVKSSLKDQLQRQSKDSTSDATRPKSNSLGSWAALFKEAISYSSRDNSKPAESIIKTIQEDSSDEVTIEDDLLELARMNWVNCLYVEYLHKDINFKIASTIGQTIKGLRAKYAKICILWKLNRSVLNGLWISSKGNREQKKKECWGQERKHIKRATAAKEQELKVMDTDKSVNSAQFKTDDSEQHMGSRIGAFNSQSNKQRDFNCVDREEDKNGDNPFKWGQSLRDFKDLHSTAGLVDIRFSGNHFTWCNNRKGMRGIHARLDKALVNWNWINLYGFNSVKHLSRIALDHRPILFVVENKRITRTLKKNFVFEHYLLENDEIENVIKETWPHDRTSSMSMEGLSLNLSKLGEKVSNWAKRNISPLEKELKTAKEELETLERLDEMNKCDDQDFNKMKCLSNKIMALNRQVHQWWSKARTKWMEKNDKNMKFFHNLAKFKKCRNAIFGIRVNDTYKEDSADIVMEFANWYKKLWSRETSNDHTHEWTMDFTEAEIWGAVNSLGRGKAPGPDGFNAEFYIRYCSILKDSIFKAFREFANSAVIPSSWGLTNLVFVPKKEGPSIITDYKPIALCNALYKILSKVSWKAVDKITSFMKFPATVKSWMQACLSSAKFKYCINGEKSEEFCSSKGVRQGDPLSPYIFIIMQDLLSRILEKQVELGAIKCFRHKGVKISHLSFADDILTRLPTSSYSSKFGKITPRYCYVCGEGVDDSKHILLECSYAKIMSFSVSRYNVGYYSGGFCPNDFVFLEGTSNNIDHAHEEYIPTHNATHNAGMRSTASGPLLSAPSSLLWVESDFI</sequence>
<dbReference type="InterPro" id="IPR000477">
    <property type="entry name" value="RT_dom"/>
</dbReference>
<dbReference type="PANTHER" id="PTHR46890">
    <property type="entry name" value="NON-LTR RETROLELEMENT REVERSE TRANSCRIPTASE-LIKE PROTEIN-RELATED"/>
    <property type="match status" value="1"/>
</dbReference>
<dbReference type="Pfam" id="PF00078">
    <property type="entry name" value="RVT_1"/>
    <property type="match status" value="1"/>
</dbReference>
<evidence type="ECO:0000259" key="2">
    <source>
        <dbReference type="Pfam" id="PF00078"/>
    </source>
</evidence>
<name>A0AAQ3Q6B3_9LILI</name>
<feature type="compositionally biased region" description="Basic and acidic residues" evidence="1">
    <location>
        <begin position="89"/>
        <end position="102"/>
    </location>
</feature>
<organism evidence="3 4">
    <name type="scientific">Canna indica</name>
    <name type="common">Indian-shot</name>
    <dbReference type="NCBI Taxonomy" id="4628"/>
    <lineage>
        <taxon>Eukaryota</taxon>
        <taxon>Viridiplantae</taxon>
        <taxon>Streptophyta</taxon>
        <taxon>Embryophyta</taxon>
        <taxon>Tracheophyta</taxon>
        <taxon>Spermatophyta</taxon>
        <taxon>Magnoliopsida</taxon>
        <taxon>Liliopsida</taxon>
        <taxon>Zingiberales</taxon>
        <taxon>Cannaceae</taxon>
        <taxon>Canna</taxon>
    </lineage>
</organism>
<protein>
    <recommendedName>
        <fullName evidence="2">Reverse transcriptase domain-containing protein</fullName>
    </recommendedName>
</protein>
<evidence type="ECO:0000313" key="3">
    <source>
        <dbReference type="EMBL" id="WOL00516.1"/>
    </source>
</evidence>
<proteinExistence type="predicted"/>
<dbReference type="PANTHER" id="PTHR46890:SF48">
    <property type="entry name" value="RNA-DIRECTED DNA POLYMERASE"/>
    <property type="match status" value="1"/>
</dbReference>
<reference evidence="3 4" key="1">
    <citation type="submission" date="2023-10" db="EMBL/GenBank/DDBJ databases">
        <title>Chromosome-scale genome assembly provides insights into flower coloration mechanisms of Canna indica.</title>
        <authorList>
            <person name="Li C."/>
        </authorList>
    </citation>
    <scope>NUCLEOTIDE SEQUENCE [LARGE SCALE GENOMIC DNA]</scope>
    <source>
        <tissue evidence="3">Flower</tissue>
    </source>
</reference>
<dbReference type="AlphaFoldDB" id="A0AAQ3Q6B3"/>
<feature type="compositionally biased region" description="Low complexity" evidence="1">
    <location>
        <begin position="10"/>
        <end position="24"/>
    </location>
</feature>
<feature type="compositionally biased region" description="Low complexity" evidence="1">
    <location>
        <begin position="40"/>
        <end position="56"/>
    </location>
</feature>